<proteinExistence type="predicted"/>
<dbReference type="EMBL" id="CP034726">
    <property type="protein sequence ID" value="QBP18305.1"/>
    <property type="molecule type" value="Genomic_DNA"/>
</dbReference>
<evidence type="ECO:0000313" key="1">
    <source>
        <dbReference type="EMBL" id="QBP18305.1"/>
    </source>
</evidence>
<sequence length="106" mass="12540">MKVNRKYLKRFREDTKRTNKNAVKILAIEDQSFNRRAAMGLNEDDHVKSAGKLLYLYMLKHHAIQSHSDFQEFTGLNKDQLKNFCNKYHLNDASLDESLKQINRLQ</sequence>
<dbReference type="RefSeq" id="WP_133441864.1">
    <property type="nucleotide sequence ID" value="NZ_CP034726.1"/>
</dbReference>
<gene>
    <name evidence="1" type="ORF">ELX58_03955</name>
</gene>
<evidence type="ECO:0000313" key="2">
    <source>
        <dbReference type="Proteomes" id="UP000294321"/>
    </source>
</evidence>
<organism evidence="1 2">
    <name type="scientific">Acetilactobacillus jinshanensis</name>
    <dbReference type="NCBI Taxonomy" id="1720083"/>
    <lineage>
        <taxon>Bacteria</taxon>
        <taxon>Bacillati</taxon>
        <taxon>Bacillota</taxon>
        <taxon>Bacilli</taxon>
        <taxon>Lactobacillales</taxon>
        <taxon>Lactobacillaceae</taxon>
        <taxon>Acetilactobacillus</taxon>
    </lineage>
</organism>
<dbReference type="AlphaFoldDB" id="A0A4P6ZKK0"/>
<keyword evidence="2" id="KW-1185">Reference proteome</keyword>
<dbReference type="KEGG" id="lji:ELX58_03955"/>
<name>A0A4P6ZKK0_9LACO</name>
<dbReference type="Proteomes" id="UP000294321">
    <property type="component" value="Chromosome"/>
</dbReference>
<reference evidence="2" key="1">
    <citation type="submission" date="2018-12" db="EMBL/GenBank/DDBJ databases">
        <title>A new species of lactobacillus.</title>
        <authorList>
            <person name="Jian Y."/>
            <person name="Xin L."/>
            <person name="Hong Z.J."/>
            <person name="Ming L.Z."/>
            <person name="Hong X.Z."/>
        </authorList>
    </citation>
    <scope>NUCLEOTIDE SEQUENCE [LARGE SCALE GENOMIC DNA]</scope>
    <source>
        <strain evidence="2">HSLZ-75</strain>
    </source>
</reference>
<protein>
    <submittedName>
        <fullName evidence="1">Uncharacterized protein</fullName>
    </submittedName>
</protein>
<accession>A0A4P6ZKK0</accession>